<dbReference type="Pfam" id="PF01693">
    <property type="entry name" value="Cauli_VI"/>
    <property type="match status" value="1"/>
</dbReference>
<dbReference type="InterPro" id="IPR011320">
    <property type="entry name" value="RNase_H1_N"/>
</dbReference>
<dbReference type="AlphaFoldDB" id="A0A9P6AB24"/>
<proteinExistence type="predicted"/>
<evidence type="ECO:0000259" key="1">
    <source>
        <dbReference type="Pfam" id="PF01693"/>
    </source>
</evidence>
<organism evidence="2 3">
    <name type="scientific">Hydnum rufescens UP504</name>
    <dbReference type="NCBI Taxonomy" id="1448309"/>
    <lineage>
        <taxon>Eukaryota</taxon>
        <taxon>Fungi</taxon>
        <taxon>Dikarya</taxon>
        <taxon>Basidiomycota</taxon>
        <taxon>Agaricomycotina</taxon>
        <taxon>Agaricomycetes</taxon>
        <taxon>Cantharellales</taxon>
        <taxon>Hydnaceae</taxon>
        <taxon>Hydnum</taxon>
    </lineage>
</organism>
<dbReference type="SUPFAM" id="SSF55658">
    <property type="entry name" value="L9 N-domain-like"/>
    <property type="match status" value="1"/>
</dbReference>
<dbReference type="InterPro" id="IPR009027">
    <property type="entry name" value="Ribosomal_bL9/RNase_H1_N"/>
</dbReference>
<dbReference type="InterPro" id="IPR037056">
    <property type="entry name" value="RNase_H1_N_sf"/>
</dbReference>
<dbReference type="OrthoDB" id="3270804at2759"/>
<dbReference type="EMBL" id="MU129539">
    <property type="protein sequence ID" value="KAF9502887.1"/>
    <property type="molecule type" value="Genomic_DNA"/>
</dbReference>
<name>A0A9P6AB24_9AGAM</name>
<dbReference type="Gene3D" id="3.40.970.10">
    <property type="entry name" value="Ribonuclease H1, N-terminal domain"/>
    <property type="match status" value="1"/>
</dbReference>
<reference evidence="2" key="1">
    <citation type="journal article" date="2020" name="Nat. Commun.">
        <title>Large-scale genome sequencing of mycorrhizal fungi provides insights into the early evolution of symbiotic traits.</title>
        <authorList>
            <person name="Miyauchi S."/>
            <person name="Kiss E."/>
            <person name="Kuo A."/>
            <person name="Drula E."/>
            <person name="Kohler A."/>
            <person name="Sanchez-Garcia M."/>
            <person name="Morin E."/>
            <person name="Andreopoulos B."/>
            <person name="Barry K.W."/>
            <person name="Bonito G."/>
            <person name="Buee M."/>
            <person name="Carver A."/>
            <person name="Chen C."/>
            <person name="Cichocki N."/>
            <person name="Clum A."/>
            <person name="Culley D."/>
            <person name="Crous P.W."/>
            <person name="Fauchery L."/>
            <person name="Girlanda M."/>
            <person name="Hayes R.D."/>
            <person name="Keri Z."/>
            <person name="LaButti K."/>
            <person name="Lipzen A."/>
            <person name="Lombard V."/>
            <person name="Magnuson J."/>
            <person name="Maillard F."/>
            <person name="Murat C."/>
            <person name="Nolan M."/>
            <person name="Ohm R.A."/>
            <person name="Pangilinan J."/>
            <person name="Pereira M.F."/>
            <person name="Perotto S."/>
            <person name="Peter M."/>
            <person name="Pfister S."/>
            <person name="Riley R."/>
            <person name="Sitrit Y."/>
            <person name="Stielow J.B."/>
            <person name="Szollosi G."/>
            <person name="Zifcakova L."/>
            <person name="Stursova M."/>
            <person name="Spatafora J.W."/>
            <person name="Tedersoo L."/>
            <person name="Vaario L.M."/>
            <person name="Yamada A."/>
            <person name="Yan M."/>
            <person name="Wang P."/>
            <person name="Xu J."/>
            <person name="Bruns T."/>
            <person name="Baldrian P."/>
            <person name="Vilgalys R."/>
            <person name="Dunand C."/>
            <person name="Henrissat B."/>
            <person name="Grigoriev I.V."/>
            <person name="Hibbett D."/>
            <person name="Nagy L.G."/>
            <person name="Martin F.M."/>
        </authorList>
    </citation>
    <scope>NUCLEOTIDE SEQUENCE</scope>
    <source>
        <strain evidence="2">UP504</strain>
    </source>
</reference>
<feature type="domain" description="Ribonuclease H1 N-terminal" evidence="1">
    <location>
        <begin position="104"/>
        <end position="134"/>
    </location>
</feature>
<comment type="caution">
    <text evidence="2">The sequence shown here is derived from an EMBL/GenBank/DDBJ whole genome shotgun (WGS) entry which is preliminary data.</text>
</comment>
<accession>A0A9P6AB24</accession>
<protein>
    <recommendedName>
        <fullName evidence="1">Ribonuclease H1 N-terminal domain-containing protein</fullName>
    </recommendedName>
</protein>
<evidence type="ECO:0000313" key="2">
    <source>
        <dbReference type="EMBL" id="KAF9502887.1"/>
    </source>
</evidence>
<dbReference type="Proteomes" id="UP000886523">
    <property type="component" value="Unassembled WGS sequence"/>
</dbReference>
<sequence length="161" mass="17046">MNDRLSALPAPPLVSPSSIVPTVELPIELPARATSELATDPITEPMIVGSITMVMPPVAMFPIIPSAPVPAILPIAPTLWSPSATPPAHNPNDPQDSIALSQHWYLVTKGLQTGVFQSWETTSPLVTGVSHAVFYHVPNAAVGWIRYGKALQAGNVETITS</sequence>
<keyword evidence="3" id="KW-1185">Reference proteome</keyword>
<evidence type="ECO:0000313" key="3">
    <source>
        <dbReference type="Proteomes" id="UP000886523"/>
    </source>
</evidence>
<gene>
    <name evidence="2" type="ORF">BS47DRAFT_1402984</name>
</gene>